<feature type="domain" description="DUF7726" evidence="2">
    <location>
        <begin position="155"/>
        <end position="235"/>
    </location>
</feature>
<evidence type="ECO:0000313" key="3">
    <source>
        <dbReference type="EMBL" id="OSS50704.1"/>
    </source>
</evidence>
<sequence>MPMSSSMAGRELSNGMLNSRASAGSSTAEEPEDTDDSDLEVELVGMPMESCDAVRRKIRAFLDNGEMKVGEFQNAISTNSKAYSNFMTQNGSSKGFGSSVYQKAWRFFKLRELRGIKPPKQPSKPKKGKEGAAAAAAAPDLTAIELPGEMDDKVAVYDTCDDVRRKINAHMKKPGVVQAQFLRDIAASYRKAPRKVQSTQLSNFRSKKGAWQGNTSVVFYGAYVFFEKMRIAEKKPKSKKRLEMEDIYSKEGGVDTKSRHEYFTILKGQRARLDPYGRVDIFGYG</sequence>
<feature type="region of interest" description="Disordered" evidence="1">
    <location>
        <begin position="1"/>
        <end position="39"/>
    </location>
</feature>
<feature type="compositionally biased region" description="Acidic residues" evidence="1">
    <location>
        <begin position="29"/>
        <end position="39"/>
    </location>
</feature>
<feature type="region of interest" description="Disordered" evidence="1">
    <location>
        <begin position="116"/>
        <end position="135"/>
    </location>
</feature>
<evidence type="ECO:0000256" key="1">
    <source>
        <dbReference type="SAM" id="MobiDB-lite"/>
    </source>
</evidence>
<dbReference type="InterPro" id="IPR056143">
    <property type="entry name" value="DUF7726"/>
</dbReference>
<feature type="domain" description="DUF7726" evidence="2">
    <location>
        <begin position="49"/>
        <end position="117"/>
    </location>
</feature>
<evidence type="ECO:0000259" key="2">
    <source>
        <dbReference type="Pfam" id="PF24852"/>
    </source>
</evidence>
<dbReference type="Pfam" id="PF24852">
    <property type="entry name" value="DUF7726"/>
    <property type="match status" value="2"/>
</dbReference>
<dbReference type="Proteomes" id="UP000193240">
    <property type="component" value="Unassembled WGS sequence"/>
</dbReference>
<dbReference type="PANTHER" id="PTHR42339">
    <property type="entry name" value="HISTONE H1"/>
    <property type="match status" value="1"/>
</dbReference>
<organism evidence="3 4">
    <name type="scientific">Epicoccum nigrum</name>
    <name type="common">Soil fungus</name>
    <name type="synonym">Epicoccum purpurascens</name>
    <dbReference type="NCBI Taxonomy" id="105696"/>
    <lineage>
        <taxon>Eukaryota</taxon>
        <taxon>Fungi</taxon>
        <taxon>Dikarya</taxon>
        <taxon>Ascomycota</taxon>
        <taxon>Pezizomycotina</taxon>
        <taxon>Dothideomycetes</taxon>
        <taxon>Pleosporomycetidae</taxon>
        <taxon>Pleosporales</taxon>
        <taxon>Pleosporineae</taxon>
        <taxon>Didymellaceae</taxon>
        <taxon>Epicoccum</taxon>
    </lineage>
</organism>
<dbReference type="OMA" id="DIEHGAN"/>
<accession>A0A1Y2M3K2</accession>
<dbReference type="PANTHER" id="PTHR42339:SF1">
    <property type="entry name" value="HISTONE H1"/>
    <property type="match status" value="1"/>
</dbReference>
<gene>
    <name evidence="3" type="ORF">B5807_04209</name>
</gene>
<feature type="compositionally biased region" description="Polar residues" evidence="1">
    <location>
        <begin position="15"/>
        <end position="28"/>
    </location>
</feature>
<proteinExistence type="predicted"/>
<reference evidence="3 4" key="1">
    <citation type="journal article" date="2017" name="Genome Announc.">
        <title>Genome sequence of the saprophytic ascomycete Epicoccum nigrum ICMP 19927 strain isolated from New Zealand.</title>
        <authorList>
            <person name="Fokin M."/>
            <person name="Fleetwood D."/>
            <person name="Weir B.S."/>
            <person name="Villas-Boas S.G."/>
        </authorList>
    </citation>
    <scope>NUCLEOTIDE SEQUENCE [LARGE SCALE GENOMIC DNA]</scope>
    <source>
        <strain evidence="3 4">ICMP 19927</strain>
    </source>
</reference>
<evidence type="ECO:0000313" key="4">
    <source>
        <dbReference type="Proteomes" id="UP000193240"/>
    </source>
</evidence>
<dbReference type="AlphaFoldDB" id="A0A1Y2M3K2"/>
<dbReference type="EMBL" id="KZ107841">
    <property type="protein sequence ID" value="OSS50704.1"/>
    <property type="molecule type" value="Genomic_DNA"/>
</dbReference>
<name>A0A1Y2M3K2_EPING</name>
<dbReference type="InParanoid" id="A0A1Y2M3K2"/>
<keyword evidence="4" id="KW-1185">Reference proteome</keyword>
<protein>
    <recommendedName>
        <fullName evidence="2">DUF7726 domain-containing protein</fullName>
    </recommendedName>
</protein>